<gene>
    <name evidence="1" type="ORF">AB3X52_13155</name>
</gene>
<protein>
    <submittedName>
        <fullName evidence="1">Uncharacterized protein</fullName>
    </submittedName>
</protein>
<evidence type="ECO:0000313" key="2">
    <source>
        <dbReference type="Proteomes" id="UP001556631"/>
    </source>
</evidence>
<comment type="caution">
    <text evidence="1">The sequence shown here is derived from an EMBL/GenBank/DDBJ whole genome shotgun (WGS) entry which is preliminary data.</text>
</comment>
<dbReference type="EMBL" id="JBFPJR010000022">
    <property type="protein sequence ID" value="MEX0428573.1"/>
    <property type="molecule type" value="Genomic_DNA"/>
</dbReference>
<keyword evidence="2" id="KW-1185">Reference proteome</keyword>
<sequence>MIPDFAFLVSEGGDLTVHLPGMRLVVLAGQYEAWQMAGGRGNEMFICSPSGELMHFSPFPDPPGGATTD</sequence>
<name>A0ABV3T053_9ACTN</name>
<dbReference type="RefSeq" id="WP_367994544.1">
    <property type="nucleotide sequence ID" value="NZ_JBFPJR010000022.1"/>
</dbReference>
<accession>A0ABV3T053</accession>
<reference evidence="1 2" key="1">
    <citation type="submission" date="2024-07" db="EMBL/GenBank/DDBJ databases">
        <authorList>
            <person name="Lee S."/>
            <person name="Kang M."/>
        </authorList>
    </citation>
    <scope>NUCLEOTIDE SEQUENCE [LARGE SCALE GENOMIC DNA]</scope>
    <source>
        <strain evidence="1 2">DS6</strain>
    </source>
</reference>
<organism evidence="1 2">
    <name type="scientific">Nocardioides eburneus</name>
    <dbReference type="NCBI Taxonomy" id="3231482"/>
    <lineage>
        <taxon>Bacteria</taxon>
        <taxon>Bacillati</taxon>
        <taxon>Actinomycetota</taxon>
        <taxon>Actinomycetes</taxon>
        <taxon>Propionibacteriales</taxon>
        <taxon>Nocardioidaceae</taxon>
        <taxon>Nocardioides</taxon>
    </lineage>
</organism>
<evidence type="ECO:0000313" key="1">
    <source>
        <dbReference type="EMBL" id="MEX0428573.1"/>
    </source>
</evidence>
<dbReference type="Proteomes" id="UP001556631">
    <property type="component" value="Unassembled WGS sequence"/>
</dbReference>
<proteinExistence type="predicted"/>